<accession>A0ACB8YWB4</accession>
<organism evidence="1 2">
    <name type="scientific">Cichorium intybus</name>
    <name type="common">Chicory</name>
    <dbReference type="NCBI Taxonomy" id="13427"/>
    <lineage>
        <taxon>Eukaryota</taxon>
        <taxon>Viridiplantae</taxon>
        <taxon>Streptophyta</taxon>
        <taxon>Embryophyta</taxon>
        <taxon>Tracheophyta</taxon>
        <taxon>Spermatophyta</taxon>
        <taxon>Magnoliopsida</taxon>
        <taxon>eudicotyledons</taxon>
        <taxon>Gunneridae</taxon>
        <taxon>Pentapetalae</taxon>
        <taxon>asterids</taxon>
        <taxon>campanulids</taxon>
        <taxon>Asterales</taxon>
        <taxon>Asteraceae</taxon>
        <taxon>Cichorioideae</taxon>
        <taxon>Cichorieae</taxon>
        <taxon>Cichoriinae</taxon>
        <taxon>Cichorium</taxon>
    </lineage>
</organism>
<evidence type="ECO:0000313" key="1">
    <source>
        <dbReference type="EMBL" id="KAI3689340.1"/>
    </source>
</evidence>
<proteinExistence type="predicted"/>
<protein>
    <submittedName>
        <fullName evidence="1">Uncharacterized protein</fullName>
    </submittedName>
</protein>
<dbReference type="EMBL" id="CM042017">
    <property type="protein sequence ID" value="KAI3689340.1"/>
    <property type="molecule type" value="Genomic_DNA"/>
</dbReference>
<reference evidence="1 2" key="2">
    <citation type="journal article" date="2022" name="Mol. Ecol. Resour.">
        <title>The genomes of chicory, endive, great burdock and yacon provide insights into Asteraceae paleo-polyploidization history and plant inulin production.</title>
        <authorList>
            <person name="Fan W."/>
            <person name="Wang S."/>
            <person name="Wang H."/>
            <person name="Wang A."/>
            <person name="Jiang F."/>
            <person name="Liu H."/>
            <person name="Zhao H."/>
            <person name="Xu D."/>
            <person name="Zhang Y."/>
        </authorList>
    </citation>
    <scope>NUCLEOTIDE SEQUENCE [LARGE SCALE GENOMIC DNA]</scope>
    <source>
        <strain evidence="2">cv. Punajuju</strain>
        <tissue evidence="1">Leaves</tissue>
    </source>
</reference>
<gene>
    <name evidence="1" type="ORF">L2E82_47294</name>
</gene>
<name>A0ACB8YWB4_CICIN</name>
<dbReference type="Proteomes" id="UP001055811">
    <property type="component" value="Linkage Group LG09"/>
</dbReference>
<evidence type="ECO:0000313" key="2">
    <source>
        <dbReference type="Proteomes" id="UP001055811"/>
    </source>
</evidence>
<reference evidence="2" key="1">
    <citation type="journal article" date="2022" name="Mol. Ecol. Resour.">
        <title>The genomes of chicory, endive, great burdock and yacon provide insights into Asteraceae palaeo-polyploidization history and plant inulin production.</title>
        <authorList>
            <person name="Fan W."/>
            <person name="Wang S."/>
            <person name="Wang H."/>
            <person name="Wang A."/>
            <person name="Jiang F."/>
            <person name="Liu H."/>
            <person name="Zhao H."/>
            <person name="Xu D."/>
            <person name="Zhang Y."/>
        </authorList>
    </citation>
    <scope>NUCLEOTIDE SEQUENCE [LARGE SCALE GENOMIC DNA]</scope>
    <source>
        <strain evidence="2">cv. Punajuju</strain>
    </source>
</reference>
<keyword evidence="2" id="KW-1185">Reference proteome</keyword>
<sequence>MYSLGHIGQSLSGRSSEKPLHTPKKFGSNLSNTLRSRERERERERKRFLVRETKNRRWKASKKRHVKIVLKKGKFRNLRGVLSSFYLL</sequence>
<comment type="caution">
    <text evidence="1">The sequence shown here is derived from an EMBL/GenBank/DDBJ whole genome shotgun (WGS) entry which is preliminary data.</text>
</comment>